<dbReference type="SMART" id="SM00256">
    <property type="entry name" value="FBOX"/>
    <property type="match status" value="1"/>
</dbReference>
<comment type="caution">
    <text evidence="2">The sequence shown here is derived from an EMBL/GenBank/DDBJ whole genome shotgun (WGS) entry which is preliminary data.</text>
</comment>
<dbReference type="AlphaFoldDB" id="A0AAD7CWR6"/>
<name>A0AAD7CWR6_MYCRO</name>
<dbReference type="InterPro" id="IPR001810">
    <property type="entry name" value="F-box_dom"/>
</dbReference>
<protein>
    <recommendedName>
        <fullName evidence="1">F-box domain-containing protein</fullName>
    </recommendedName>
</protein>
<evidence type="ECO:0000259" key="1">
    <source>
        <dbReference type="PROSITE" id="PS50181"/>
    </source>
</evidence>
<dbReference type="Gene3D" id="1.20.1280.50">
    <property type="match status" value="1"/>
</dbReference>
<reference evidence="2" key="1">
    <citation type="submission" date="2023-03" db="EMBL/GenBank/DDBJ databases">
        <title>Massive genome expansion in bonnet fungi (Mycena s.s.) driven by repeated elements and novel gene families across ecological guilds.</title>
        <authorList>
            <consortium name="Lawrence Berkeley National Laboratory"/>
            <person name="Harder C.B."/>
            <person name="Miyauchi S."/>
            <person name="Viragh M."/>
            <person name="Kuo A."/>
            <person name="Thoen E."/>
            <person name="Andreopoulos B."/>
            <person name="Lu D."/>
            <person name="Skrede I."/>
            <person name="Drula E."/>
            <person name="Henrissat B."/>
            <person name="Morin E."/>
            <person name="Kohler A."/>
            <person name="Barry K."/>
            <person name="LaButti K."/>
            <person name="Morin E."/>
            <person name="Salamov A."/>
            <person name="Lipzen A."/>
            <person name="Mereny Z."/>
            <person name="Hegedus B."/>
            <person name="Baldrian P."/>
            <person name="Stursova M."/>
            <person name="Weitz H."/>
            <person name="Taylor A."/>
            <person name="Grigoriev I.V."/>
            <person name="Nagy L.G."/>
            <person name="Martin F."/>
            <person name="Kauserud H."/>
        </authorList>
    </citation>
    <scope>NUCLEOTIDE SEQUENCE</scope>
    <source>
        <strain evidence="2">CBHHK067</strain>
    </source>
</reference>
<organism evidence="2 3">
    <name type="scientific">Mycena rosella</name>
    <name type="common">Pink bonnet</name>
    <name type="synonym">Agaricus rosellus</name>
    <dbReference type="NCBI Taxonomy" id="1033263"/>
    <lineage>
        <taxon>Eukaryota</taxon>
        <taxon>Fungi</taxon>
        <taxon>Dikarya</taxon>
        <taxon>Basidiomycota</taxon>
        <taxon>Agaricomycotina</taxon>
        <taxon>Agaricomycetes</taxon>
        <taxon>Agaricomycetidae</taxon>
        <taxon>Agaricales</taxon>
        <taxon>Marasmiineae</taxon>
        <taxon>Mycenaceae</taxon>
        <taxon>Mycena</taxon>
    </lineage>
</organism>
<dbReference type="Pfam" id="PF12937">
    <property type="entry name" value="F-box-like"/>
    <property type="match status" value="1"/>
</dbReference>
<keyword evidence="3" id="KW-1185">Reference proteome</keyword>
<sequence>MAFLPLPPACPIVALPVEILLGIFYWLDGRSIVRCCSVCRVWQETVKTCTELKYKIELFADGILPNPGSSLSSLEKLEYLHKWRRAWQDMNWTSRTDFVINEHPRAYELVGGVFAQQNTWPESDFTAIRLPSSQRSGEITATQNIGVESLDFAMDPTQDLVVFLHRGADETGNFDCRAMSSLRPHPLASTPRLSFDLKDDNLRRIFLQVADDVVGLLFYTSHAADGSLRVVLFNWRTGIMLVDLEGSRFPPSVSDFALLSPRAFILGCVANPDSPGTPNSAGEIRIYTFEGTQHNHPTCVATLGLPQLDPHRSLERVVAHSGPFCAGPLPGAQFFKSNDNRICAISLTYDRAEVYSLYVHHRYFTKYLVNGDIATPPTVPWDEWGPHHSRMLPGRHRFWLR</sequence>
<dbReference type="PROSITE" id="PS50181">
    <property type="entry name" value="FBOX"/>
    <property type="match status" value="1"/>
</dbReference>
<feature type="domain" description="F-box" evidence="1">
    <location>
        <begin position="9"/>
        <end position="56"/>
    </location>
</feature>
<evidence type="ECO:0000313" key="3">
    <source>
        <dbReference type="Proteomes" id="UP001221757"/>
    </source>
</evidence>
<dbReference type="InterPro" id="IPR036047">
    <property type="entry name" value="F-box-like_dom_sf"/>
</dbReference>
<evidence type="ECO:0000313" key="2">
    <source>
        <dbReference type="EMBL" id="KAJ7667390.1"/>
    </source>
</evidence>
<gene>
    <name evidence="2" type="ORF">B0H17DRAFT_253624</name>
</gene>
<proteinExistence type="predicted"/>
<dbReference type="CDD" id="cd09917">
    <property type="entry name" value="F-box_SF"/>
    <property type="match status" value="1"/>
</dbReference>
<dbReference type="SUPFAM" id="SSF81383">
    <property type="entry name" value="F-box domain"/>
    <property type="match status" value="1"/>
</dbReference>
<accession>A0AAD7CWR6</accession>
<dbReference type="EMBL" id="JARKIE010000200">
    <property type="protein sequence ID" value="KAJ7667390.1"/>
    <property type="molecule type" value="Genomic_DNA"/>
</dbReference>
<dbReference type="Proteomes" id="UP001221757">
    <property type="component" value="Unassembled WGS sequence"/>
</dbReference>